<organism evidence="2 3">
    <name type="scientific">Heracleum sosnowskyi</name>
    <dbReference type="NCBI Taxonomy" id="360622"/>
    <lineage>
        <taxon>Eukaryota</taxon>
        <taxon>Viridiplantae</taxon>
        <taxon>Streptophyta</taxon>
        <taxon>Embryophyta</taxon>
        <taxon>Tracheophyta</taxon>
        <taxon>Spermatophyta</taxon>
        <taxon>Magnoliopsida</taxon>
        <taxon>eudicotyledons</taxon>
        <taxon>Gunneridae</taxon>
        <taxon>Pentapetalae</taxon>
        <taxon>asterids</taxon>
        <taxon>campanulids</taxon>
        <taxon>Apiales</taxon>
        <taxon>Apiaceae</taxon>
        <taxon>Apioideae</taxon>
        <taxon>apioid superclade</taxon>
        <taxon>Tordylieae</taxon>
        <taxon>Tordyliinae</taxon>
        <taxon>Heracleum</taxon>
    </lineage>
</organism>
<reference evidence="2" key="2">
    <citation type="submission" date="2023-05" db="EMBL/GenBank/DDBJ databases">
        <authorList>
            <person name="Schelkunov M.I."/>
        </authorList>
    </citation>
    <scope>NUCLEOTIDE SEQUENCE</scope>
    <source>
        <strain evidence="2">Hsosn_3</strain>
        <tissue evidence="2">Leaf</tissue>
    </source>
</reference>
<dbReference type="EMBL" id="JAUIZM010000003">
    <property type="protein sequence ID" value="KAK1394385.1"/>
    <property type="molecule type" value="Genomic_DNA"/>
</dbReference>
<evidence type="ECO:0000256" key="1">
    <source>
        <dbReference type="SAM" id="MobiDB-lite"/>
    </source>
</evidence>
<proteinExistence type="predicted"/>
<keyword evidence="3" id="KW-1185">Reference proteome</keyword>
<gene>
    <name evidence="2" type="ORF">POM88_013441</name>
</gene>
<dbReference type="Proteomes" id="UP001237642">
    <property type="component" value="Unassembled WGS sequence"/>
</dbReference>
<sequence>MELELTGPNSSSKISRPDNAKSSGMTAKRKNLSTRKQYNATRKRLGSEILNFSDIGFHEPNMHDSNGRAGDFHEHVTHDNGPGDTNCMLRDSFELQDSDFDILNQAGASLEALAKGDVQFSPSSRIMELELSGPNSSSKISRPDNFKSSGVTAKRKCDIGFPEPNMHDNNGRAGDFHEHVTHDNGPGDTNCMVCDSFELQDSGFDILNQVFPQEADDIDRLQEQDVIKVESRVSDNPCTSREPALIAEAGSVEIVLPNSVDNPSAFALIAVWQDPFIQDGGMANAKNQNERPGNDCDEAVMLKCGFRMLGADFFNDTKILEINKGSRELNIPTSEANRKLVAPENGGLQNPSCLIFNPEWDPKETQSASKRFKYPAVTGVQKPSSDEDIAFMSVLELGQLIKAKQISSKELTGIFLKTLKSHNPVLESVVTFTD</sequence>
<feature type="region of interest" description="Disordered" evidence="1">
    <location>
        <begin position="1"/>
        <end position="40"/>
    </location>
</feature>
<reference evidence="2" key="1">
    <citation type="submission" date="2023-02" db="EMBL/GenBank/DDBJ databases">
        <title>Genome of toxic invasive species Heracleum sosnowskyi carries increased number of genes despite the absence of recent whole-genome duplications.</title>
        <authorList>
            <person name="Schelkunov M."/>
            <person name="Shtratnikova V."/>
            <person name="Makarenko M."/>
            <person name="Klepikova A."/>
            <person name="Omelchenko D."/>
            <person name="Novikova G."/>
            <person name="Obukhova E."/>
            <person name="Bogdanov V."/>
            <person name="Penin A."/>
            <person name="Logacheva M."/>
        </authorList>
    </citation>
    <scope>NUCLEOTIDE SEQUENCE</scope>
    <source>
        <strain evidence="2">Hsosn_3</strain>
        <tissue evidence="2">Leaf</tissue>
    </source>
</reference>
<name>A0AAD8IYK4_9APIA</name>
<feature type="compositionally biased region" description="Polar residues" evidence="1">
    <location>
        <begin position="7"/>
        <end position="25"/>
    </location>
</feature>
<evidence type="ECO:0000313" key="3">
    <source>
        <dbReference type="Proteomes" id="UP001237642"/>
    </source>
</evidence>
<comment type="caution">
    <text evidence="2">The sequence shown here is derived from an EMBL/GenBank/DDBJ whole genome shotgun (WGS) entry which is preliminary data.</text>
</comment>
<evidence type="ECO:0000313" key="2">
    <source>
        <dbReference type="EMBL" id="KAK1394385.1"/>
    </source>
</evidence>
<dbReference type="AlphaFoldDB" id="A0AAD8IYK4"/>
<accession>A0AAD8IYK4</accession>
<protein>
    <submittedName>
        <fullName evidence="2">Uncharacterized protein</fullName>
    </submittedName>
</protein>